<reference evidence="2" key="1">
    <citation type="submission" date="2018-06" db="EMBL/GenBank/DDBJ databases">
        <authorList>
            <person name="Zhirakovskaya E."/>
        </authorList>
    </citation>
    <scope>NUCLEOTIDE SEQUENCE</scope>
</reference>
<gene>
    <name evidence="2" type="ORF">MNBD_ALPHA03-886</name>
</gene>
<name>A0A3B1BPF9_9ZZZZ</name>
<sequence length="88" mass="9401">MRKTFKTQPELFVARAELDHPSLHGLDGAEAAQSGPGNRKSKSTAQGKSGKATKFLMLWLAGSCPHGIAAPEVRKYPKKSQKNTPGGI</sequence>
<proteinExistence type="predicted"/>
<accession>A0A3B1BPF9</accession>
<organism evidence="2">
    <name type="scientific">hydrothermal vent metagenome</name>
    <dbReference type="NCBI Taxonomy" id="652676"/>
    <lineage>
        <taxon>unclassified sequences</taxon>
        <taxon>metagenomes</taxon>
        <taxon>ecological metagenomes</taxon>
    </lineage>
</organism>
<dbReference type="EMBL" id="UOFW01000236">
    <property type="protein sequence ID" value="VAX08205.1"/>
    <property type="molecule type" value="Genomic_DNA"/>
</dbReference>
<protein>
    <submittedName>
        <fullName evidence="2">Uncharacterized protein</fullName>
    </submittedName>
</protein>
<feature type="region of interest" description="Disordered" evidence="1">
    <location>
        <begin position="17"/>
        <end position="49"/>
    </location>
</feature>
<evidence type="ECO:0000313" key="2">
    <source>
        <dbReference type="EMBL" id="VAX08205.1"/>
    </source>
</evidence>
<evidence type="ECO:0000256" key="1">
    <source>
        <dbReference type="SAM" id="MobiDB-lite"/>
    </source>
</evidence>
<dbReference type="AlphaFoldDB" id="A0A3B1BPF9"/>